<keyword evidence="5" id="KW-1185">Reference proteome</keyword>
<feature type="chain" id="PRO_5012156866" description="Prealbumin-like fold domain-containing protein" evidence="3">
    <location>
        <begin position="36"/>
        <end position="768"/>
    </location>
</feature>
<evidence type="ECO:0008006" key="6">
    <source>
        <dbReference type="Google" id="ProtNLM"/>
    </source>
</evidence>
<keyword evidence="2" id="KW-0812">Transmembrane</keyword>
<dbReference type="AlphaFoldDB" id="A0A2A9HEW5"/>
<evidence type="ECO:0000313" key="4">
    <source>
        <dbReference type="EMBL" id="PFG73650.1"/>
    </source>
</evidence>
<accession>A0A2A9HEW5</accession>
<dbReference type="RefSeq" id="WP_098503095.1">
    <property type="nucleotide sequence ID" value="NZ_PDJQ01000001.1"/>
</dbReference>
<feature type="signal peptide" evidence="3">
    <location>
        <begin position="1"/>
        <end position="35"/>
    </location>
</feature>
<evidence type="ECO:0000313" key="5">
    <source>
        <dbReference type="Proteomes" id="UP000223071"/>
    </source>
</evidence>
<keyword evidence="2" id="KW-1133">Transmembrane helix</keyword>
<feature type="region of interest" description="Disordered" evidence="1">
    <location>
        <begin position="670"/>
        <end position="737"/>
    </location>
</feature>
<feature type="transmembrane region" description="Helical" evidence="2">
    <location>
        <begin position="745"/>
        <end position="765"/>
    </location>
</feature>
<evidence type="ECO:0000256" key="2">
    <source>
        <dbReference type="SAM" id="Phobius"/>
    </source>
</evidence>
<organism evidence="4 5">
    <name type="scientific">Tepidiforma thermophila (strain KCTC 52669 / CGMCC 1.13589 / G233)</name>
    <dbReference type="NCBI Taxonomy" id="2761530"/>
    <lineage>
        <taxon>Bacteria</taxon>
        <taxon>Bacillati</taxon>
        <taxon>Chloroflexota</taxon>
        <taxon>Tepidiformia</taxon>
        <taxon>Tepidiformales</taxon>
        <taxon>Tepidiformaceae</taxon>
        <taxon>Tepidiforma</taxon>
    </lineage>
</organism>
<reference evidence="4 5" key="1">
    <citation type="submission" date="2017-09" db="EMBL/GenBank/DDBJ databases">
        <title>Sequencing the genomes of two abundant thermophiles in Great Basin hot springs: Thermocrinis jamiesonii and novel Chloroflexi Thermoflexus hugenholtzii.</title>
        <authorList>
            <person name="Hedlund B."/>
        </authorList>
    </citation>
    <scope>NUCLEOTIDE SEQUENCE [LARGE SCALE GENOMIC DNA]</scope>
    <source>
        <strain evidence="4 5">G233</strain>
    </source>
</reference>
<keyword evidence="3" id="KW-0732">Signal</keyword>
<gene>
    <name evidence="4" type="ORF">A9A59_0852</name>
</gene>
<feature type="compositionally biased region" description="Pro residues" evidence="1">
    <location>
        <begin position="715"/>
        <end position="728"/>
    </location>
</feature>
<sequence length="768" mass="79401">MSAGPIRPTRRPIMAAALALVAAALLLPAVHRVFAQEPDGTLVIAKVIPGDPGDTTTFFATLAPCAEPKDGKTFGFSQLAPASVSVAPDCWLVSEQPPRGYENLGWSLGKLDTDGRPVCPETVDVRSTQAEVKTGAGDPVVVCFYNQFNSGPNDEPRQDANLFIAKVVPGSPADSATFTASVAPCNDPKAAASVTFSQGAPASLAVKDGCWQAEEVDLPAGYVNLGWAPGRITISKGGQPQLSCPDSPADFSPVAKVDISAKTGPQAVCFYNRTKELGDPPPGGSATLTVAKVIPGHPDDDRNFQAWVTQCEETTDPIAPPPLGLAFGQPAPAEATLEPGCWAVSEELLPRSPYGFAGWAFGVEKGGEVYCPDQPESTEQPVRLKLGAGDHPVVCFYNTRLDDPPPVEKPTLTVAKVVQGAAEDTTTFTAVIPVDFLDDLELRVTFAQGAPGQLVLAPGSYTVTELPNPGYTTVGWSYGRFEPWPDDPPCRVGCDFETGRLVCPAAPDYPGDTAPVTITPTGATPEASPGAGEHILLCFYNEPLLGSEDPAEDTGGPPPAVTIRVEKTENIVGFARPGAGWEFTLTGCGLEPRTAVTGPDGVAVFDGLPPAVGCSYTVAETLRPGWTAQYDRRDAQPGQPGETVTLAFLNVREWNPPCIVGCYELPPADPPGAPPAPPAPQQPQPAVPAPPAAPNPPAQSSSSETPPADSSATGAPPPPASLATPLPPRAGNAAAPGRAALPAPAALAVLVLLSSSAGLAAAALARRT</sequence>
<keyword evidence="2" id="KW-0472">Membrane</keyword>
<proteinExistence type="predicted"/>
<feature type="compositionally biased region" description="Low complexity" evidence="1">
    <location>
        <begin position="698"/>
        <end position="714"/>
    </location>
</feature>
<evidence type="ECO:0000256" key="3">
    <source>
        <dbReference type="SAM" id="SignalP"/>
    </source>
</evidence>
<dbReference type="Proteomes" id="UP000223071">
    <property type="component" value="Unassembled WGS sequence"/>
</dbReference>
<name>A0A2A9HEW5_TEPT2</name>
<protein>
    <recommendedName>
        <fullName evidence="6">Prealbumin-like fold domain-containing protein</fullName>
    </recommendedName>
</protein>
<dbReference type="EMBL" id="PDJQ01000001">
    <property type="protein sequence ID" value="PFG73650.1"/>
    <property type="molecule type" value="Genomic_DNA"/>
</dbReference>
<feature type="compositionally biased region" description="Pro residues" evidence="1">
    <location>
        <begin position="670"/>
        <end position="697"/>
    </location>
</feature>
<evidence type="ECO:0000256" key="1">
    <source>
        <dbReference type="SAM" id="MobiDB-lite"/>
    </source>
</evidence>
<comment type="caution">
    <text evidence="4">The sequence shown here is derived from an EMBL/GenBank/DDBJ whole genome shotgun (WGS) entry which is preliminary data.</text>
</comment>